<dbReference type="RefSeq" id="XP_019617169.1">
    <property type="nucleotide sequence ID" value="XM_019761610.1"/>
</dbReference>
<evidence type="ECO:0000256" key="1">
    <source>
        <dbReference type="SAM" id="MobiDB-lite"/>
    </source>
</evidence>
<feature type="region of interest" description="Disordered" evidence="1">
    <location>
        <begin position="208"/>
        <end position="290"/>
    </location>
</feature>
<organism evidence="2 3">
    <name type="scientific">Branchiostoma belcheri</name>
    <name type="common">Amphioxus</name>
    <dbReference type="NCBI Taxonomy" id="7741"/>
    <lineage>
        <taxon>Eukaryota</taxon>
        <taxon>Metazoa</taxon>
        <taxon>Chordata</taxon>
        <taxon>Cephalochordata</taxon>
        <taxon>Leptocardii</taxon>
        <taxon>Amphioxiformes</taxon>
        <taxon>Branchiostomatidae</taxon>
        <taxon>Branchiostoma</taxon>
    </lineage>
</organism>
<gene>
    <name evidence="3" type="primary">LOC109464603</name>
</gene>
<dbReference type="GeneID" id="109464603"/>
<dbReference type="AlphaFoldDB" id="A0A6P4Y472"/>
<feature type="compositionally biased region" description="Acidic residues" evidence="1">
    <location>
        <begin position="256"/>
        <end position="280"/>
    </location>
</feature>
<name>A0A6P4Y472_BRABE</name>
<sequence>MSDYDDWSSDEESYDEESANRLGKLVSAEEYRAFVNEVTLENDFFEITSDGRLVELVTLGLSSTCLVIGKDNCDIYSGDTTPSCGGPDPCSPYVGTFELKRILFLEQVRLTVHEAWRSRLKLELPNGKNYFYQRWQDLVSTLETDFPAYRAEYLRIKRQGTRERREETWKSRYRPYGNGSGEGHDSDEDDLTTGPKRITSAELYAEISHPNVRSDVTSGPGVDQSPPRLERNELFEPAAQSEPSSFTNITPRSEDPDGLDESDDDVEDWNVPESSDDSDGDISLSPSDRDLGRLPPKYLTLRVRSLFEKTSVEFHRHGDTRLCRAASLGGISEQDGDESWCELAGTTRSSLLRYSSLPDILEGQAGFLWQRSRVVVREVTVDGHHVELTPEEVSLLREVATLRKTPADLDILVITDFTSGQTGQVVRVSRSVGNLGRHLENVKFINAPSSGNPEKRLPDNQIKEDFSIDDAFQKYIVQHPEMSPTKRKTDRRKSVAAAFNSIFHSPKAQSPSPKKRGHNRQDRNSKENTGKKTPSSLSPSPMTENKGRRKSVAQTLAKPFVKLKKSSSKLLHKRITPLSEVSEEMPCAELENGNQTVDLHNNTQVRKRLKLLLVQV</sequence>
<proteinExistence type="predicted"/>
<dbReference type="OrthoDB" id="9940031at2759"/>
<accession>A0A6P4Y472</accession>
<reference evidence="3" key="1">
    <citation type="submission" date="2025-08" db="UniProtKB">
        <authorList>
            <consortium name="RefSeq"/>
        </authorList>
    </citation>
    <scope>IDENTIFICATION</scope>
    <source>
        <tissue evidence="3">Gonad</tissue>
    </source>
</reference>
<feature type="compositionally biased region" description="Polar residues" evidence="1">
    <location>
        <begin position="241"/>
        <end position="251"/>
    </location>
</feature>
<evidence type="ECO:0000313" key="2">
    <source>
        <dbReference type="Proteomes" id="UP000515135"/>
    </source>
</evidence>
<feature type="compositionally biased region" description="Polar residues" evidence="1">
    <location>
        <begin position="531"/>
        <end position="543"/>
    </location>
</feature>
<feature type="region of interest" description="Disordered" evidence="1">
    <location>
        <begin position="164"/>
        <end position="194"/>
    </location>
</feature>
<feature type="region of interest" description="Disordered" evidence="1">
    <location>
        <begin position="500"/>
        <end position="555"/>
    </location>
</feature>
<feature type="compositionally biased region" description="Basic and acidic residues" evidence="1">
    <location>
        <begin position="519"/>
        <end position="530"/>
    </location>
</feature>
<keyword evidence="2" id="KW-1185">Reference proteome</keyword>
<evidence type="ECO:0000313" key="3">
    <source>
        <dbReference type="RefSeq" id="XP_019617169.1"/>
    </source>
</evidence>
<dbReference type="Proteomes" id="UP000515135">
    <property type="component" value="Unplaced"/>
</dbReference>
<protein>
    <submittedName>
        <fullName evidence="3">Uncharacterized protein LOC109464603</fullName>
    </submittedName>
</protein>
<dbReference type="KEGG" id="bbel:109464603"/>